<dbReference type="GO" id="GO:0034220">
    <property type="term" value="P:monoatomic ion transmembrane transport"/>
    <property type="evidence" value="ECO:0007669"/>
    <property type="project" value="UniProtKB-KW"/>
</dbReference>
<sequence length="523" mass="59988">MGYPTRHAMEVGIAASVDECCAREGRKYQDILLEEKGPSVFFSFRERLECRALELIEQTCGKLRVAKGDLPDCDLSPKIPSSRRASHGEAAAAAHEPWAAADDLQQQQTIKVADPSLLCSPPTGSTIVGQPPDTRPLRPPRTRRARERLGSDSSENTTSGYGMLDVLRSLKSLLKISRVHIDNNVFRLHYTVTVIVLIAFCIVVTTKQFVGEPIECIHSSEVPESVINTFCWIHTTYTVPSAYGKEVGKEVPHPGIDSTQDASQFRYHRYYQWVCFTLFFQAALFYVPRWLWRLWEGGKIKALMMDLDIALCCEQEKKQKKKLLVDYLMGSLRQHDWYAARYFLCEAMAFANVVGQMFLMNRFFDGEFLSYGVEVIRYSERDQEARTDPMIRIFPRVTKCRFYKYGSSGNVEMHDALCVLPLNVINEKIFIFLWFWFIILSVLTGLVLVFRVVIVACPLVRVYLLNMRFRIVHLDHLHTVVRRGSVGDWFLVYMLGQNIDSVVFREVLQDMAKRMTTEPKEAA</sequence>
<feature type="region of interest" description="Disordered" evidence="13">
    <location>
        <begin position="121"/>
        <end position="157"/>
    </location>
</feature>
<feature type="transmembrane region" description="Helical" evidence="12">
    <location>
        <begin position="270"/>
        <end position="292"/>
    </location>
</feature>
<comment type="caution">
    <text evidence="14">The sequence shown here is derived from an EMBL/GenBank/DDBJ whole genome shotgun (WGS) entry which is preliminary data.</text>
</comment>
<feature type="transmembrane region" description="Helical" evidence="12">
    <location>
        <begin position="429"/>
        <end position="460"/>
    </location>
</feature>
<keyword evidence="5 12" id="KW-0812">Transmembrane</keyword>
<dbReference type="InterPro" id="IPR000990">
    <property type="entry name" value="Innexin"/>
</dbReference>
<dbReference type="GO" id="GO:0005921">
    <property type="term" value="C:gap junction"/>
    <property type="evidence" value="ECO:0007669"/>
    <property type="project" value="UniProtKB-SubCell"/>
</dbReference>
<proteinExistence type="inferred from homology"/>
<dbReference type="PANTHER" id="PTHR11893">
    <property type="entry name" value="INNEXIN"/>
    <property type="match status" value="1"/>
</dbReference>
<dbReference type="EMBL" id="JAFNEN010000385">
    <property type="protein sequence ID" value="KAG8184151.1"/>
    <property type="molecule type" value="Genomic_DNA"/>
</dbReference>
<keyword evidence="4" id="KW-1003">Cell membrane</keyword>
<keyword evidence="6" id="KW-0303">Gap junction</keyword>
<evidence type="ECO:0000313" key="15">
    <source>
        <dbReference type="Proteomes" id="UP000827092"/>
    </source>
</evidence>
<comment type="subcellular location">
    <subcellularLocation>
        <location evidence="1">Cell junction</location>
        <location evidence="1">Gap junction</location>
    </subcellularLocation>
    <subcellularLocation>
        <location evidence="2 12">Cell membrane</location>
        <topology evidence="2 12">Multi-pass membrane protein</topology>
    </subcellularLocation>
</comment>
<accession>A0AAV6UKJ7</accession>
<dbReference type="PRINTS" id="PR01262">
    <property type="entry name" value="INNEXIN"/>
</dbReference>
<keyword evidence="3 12" id="KW-0813">Transport</keyword>
<evidence type="ECO:0000256" key="13">
    <source>
        <dbReference type="SAM" id="MobiDB-lite"/>
    </source>
</evidence>
<keyword evidence="11 12" id="KW-0407">Ion channel</keyword>
<evidence type="ECO:0000256" key="10">
    <source>
        <dbReference type="ARBA" id="ARBA00023136"/>
    </source>
</evidence>
<evidence type="ECO:0000256" key="4">
    <source>
        <dbReference type="ARBA" id="ARBA00022475"/>
    </source>
</evidence>
<feature type="transmembrane region" description="Helical" evidence="12">
    <location>
        <begin position="339"/>
        <end position="359"/>
    </location>
</feature>
<keyword evidence="10 12" id="KW-0472">Membrane</keyword>
<dbReference type="GO" id="GO:0005886">
    <property type="term" value="C:plasma membrane"/>
    <property type="evidence" value="ECO:0007669"/>
    <property type="project" value="UniProtKB-SubCell"/>
</dbReference>
<evidence type="ECO:0000256" key="1">
    <source>
        <dbReference type="ARBA" id="ARBA00004610"/>
    </source>
</evidence>
<organism evidence="14 15">
    <name type="scientific">Oedothorax gibbosus</name>
    <dbReference type="NCBI Taxonomy" id="931172"/>
    <lineage>
        <taxon>Eukaryota</taxon>
        <taxon>Metazoa</taxon>
        <taxon>Ecdysozoa</taxon>
        <taxon>Arthropoda</taxon>
        <taxon>Chelicerata</taxon>
        <taxon>Arachnida</taxon>
        <taxon>Araneae</taxon>
        <taxon>Araneomorphae</taxon>
        <taxon>Entelegynae</taxon>
        <taxon>Araneoidea</taxon>
        <taxon>Linyphiidae</taxon>
        <taxon>Erigoninae</taxon>
        <taxon>Oedothorax</taxon>
    </lineage>
</organism>
<dbReference type="GO" id="GO:0005243">
    <property type="term" value="F:gap junction channel activity"/>
    <property type="evidence" value="ECO:0007669"/>
    <property type="project" value="TreeGrafter"/>
</dbReference>
<name>A0AAV6UKJ7_9ARAC</name>
<keyword evidence="15" id="KW-1185">Reference proteome</keyword>
<evidence type="ECO:0000256" key="12">
    <source>
        <dbReference type="RuleBase" id="RU010713"/>
    </source>
</evidence>
<evidence type="ECO:0000256" key="7">
    <source>
        <dbReference type="ARBA" id="ARBA00022949"/>
    </source>
</evidence>
<evidence type="ECO:0000256" key="11">
    <source>
        <dbReference type="ARBA" id="ARBA00023303"/>
    </source>
</evidence>
<gene>
    <name evidence="12" type="primary">inx</name>
    <name evidence="14" type="ORF">JTE90_010193</name>
</gene>
<keyword evidence="8 12" id="KW-1133">Transmembrane helix</keyword>
<evidence type="ECO:0000313" key="14">
    <source>
        <dbReference type="EMBL" id="KAG8184151.1"/>
    </source>
</evidence>
<reference evidence="14 15" key="1">
    <citation type="journal article" date="2022" name="Nat. Ecol. Evol.">
        <title>A masculinizing supergene underlies an exaggerated male reproductive morph in a spider.</title>
        <authorList>
            <person name="Hendrickx F."/>
            <person name="De Corte Z."/>
            <person name="Sonet G."/>
            <person name="Van Belleghem S.M."/>
            <person name="Kostlbacher S."/>
            <person name="Vangestel C."/>
        </authorList>
    </citation>
    <scope>NUCLEOTIDE SEQUENCE [LARGE SCALE GENOMIC DNA]</scope>
    <source>
        <strain evidence="14">W744_W776</strain>
    </source>
</reference>
<evidence type="ECO:0000256" key="2">
    <source>
        <dbReference type="ARBA" id="ARBA00004651"/>
    </source>
</evidence>
<keyword evidence="7" id="KW-0965">Cell junction</keyword>
<evidence type="ECO:0000256" key="8">
    <source>
        <dbReference type="ARBA" id="ARBA00022989"/>
    </source>
</evidence>
<dbReference type="Proteomes" id="UP000827092">
    <property type="component" value="Unassembled WGS sequence"/>
</dbReference>
<dbReference type="AlphaFoldDB" id="A0AAV6UKJ7"/>
<feature type="transmembrane region" description="Helical" evidence="12">
    <location>
        <begin position="185"/>
        <end position="205"/>
    </location>
</feature>
<comment type="function">
    <text evidence="12">Structural component of the gap junctions.</text>
</comment>
<dbReference type="PROSITE" id="PS51013">
    <property type="entry name" value="PANNEXIN"/>
    <property type="match status" value="1"/>
</dbReference>
<dbReference type="Pfam" id="PF00876">
    <property type="entry name" value="Innexin"/>
    <property type="match status" value="1"/>
</dbReference>
<comment type="similarity">
    <text evidence="12">Belongs to the pannexin family.</text>
</comment>
<evidence type="ECO:0000256" key="6">
    <source>
        <dbReference type="ARBA" id="ARBA00022868"/>
    </source>
</evidence>
<evidence type="ECO:0000256" key="5">
    <source>
        <dbReference type="ARBA" id="ARBA00022692"/>
    </source>
</evidence>
<evidence type="ECO:0000256" key="3">
    <source>
        <dbReference type="ARBA" id="ARBA00022448"/>
    </source>
</evidence>
<evidence type="ECO:0000256" key="9">
    <source>
        <dbReference type="ARBA" id="ARBA00023065"/>
    </source>
</evidence>
<keyword evidence="9 12" id="KW-0406">Ion transport</keyword>
<dbReference type="PANTHER" id="PTHR11893:SF40">
    <property type="entry name" value="INNEXIN SHAKING-B"/>
    <property type="match status" value="1"/>
</dbReference>
<protein>
    <recommendedName>
        <fullName evidence="12">Innexin</fullName>
    </recommendedName>
</protein>